<organism evidence="2 3">
    <name type="scientific">Lactonifactor longoviformis DSM 17459</name>
    <dbReference type="NCBI Taxonomy" id="1122155"/>
    <lineage>
        <taxon>Bacteria</taxon>
        <taxon>Bacillati</taxon>
        <taxon>Bacillota</taxon>
        <taxon>Clostridia</taxon>
        <taxon>Eubacteriales</taxon>
        <taxon>Clostridiaceae</taxon>
        <taxon>Lactonifactor</taxon>
    </lineage>
</organism>
<proteinExistence type="predicted"/>
<dbReference type="InterPro" id="IPR006674">
    <property type="entry name" value="HD_domain"/>
</dbReference>
<dbReference type="RefSeq" id="WP_072851841.1">
    <property type="nucleotide sequence ID" value="NZ_FQVI01000011.1"/>
</dbReference>
<protein>
    <submittedName>
        <fullName evidence="2">HD domain-containing protein</fullName>
    </submittedName>
</protein>
<evidence type="ECO:0000313" key="2">
    <source>
        <dbReference type="EMBL" id="SHF03104.1"/>
    </source>
</evidence>
<dbReference type="SUPFAM" id="SSF109604">
    <property type="entry name" value="HD-domain/PDEase-like"/>
    <property type="match status" value="1"/>
</dbReference>
<feature type="domain" description="HD" evidence="1">
    <location>
        <begin position="33"/>
        <end position="137"/>
    </location>
</feature>
<name>A0A1M4YBC5_9CLOT</name>
<keyword evidence="3" id="KW-1185">Reference proteome</keyword>
<accession>A0A1M4YBC5</accession>
<dbReference type="OrthoDB" id="1669667at2"/>
<gene>
    <name evidence="2" type="ORF">SAMN02745158_02299</name>
</gene>
<dbReference type="Pfam" id="PF01966">
    <property type="entry name" value="HD"/>
    <property type="match status" value="1"/>
</dbReference>
<evidence type="ECO:0000313" key="3">
    <source>
        <dbReference type="Proteomes" id="UP000184245"/>
    </source>
</evidence>
<dbReference type="PROSITE" id="PS51831">
    <property type="entry name" value="HD"/>
    <property type="match status" value="1"/>
</dbReference>
<dbReference type="EMBL" id="FQVI01000011">
    <property type="protein sequence ID" value="SHF03104.1"/>
    <property type="molecule type" value="Genomic_DNA"/>
</dbReference>
<evidence type="ECO:0000259" key="1">
    <source>
        <dbReference type="PROSITE" id="PS51831"/>
    </source>
</evidence>
<dbReference type="Gene3D" id="1.10.3210.10">
    <property type="entry name" value="Hypothetical protein af1432"/>
    <property type="match status" value="1"/>
</dbReference>
<dbReference type="AlphaFoldDB" id="A0A1M4YBC5"/>
<reference evidence="2 3" key="1">
    <citation type="submission" date="2016-11" db="EMBL/GenBank/DDBJ databases">
        <authorList>
            <person name="Jaros S."/>
            <person name="Januszkiewicz K."/>
            <person name="Wedrychowicz H."/>
        </authorList>
    </citation>
    <scope>NUCLEOTIDE SEQUENCE [LARGE SCALE GENOMIC DNA]</scope>
    <source>
        <strain evidence="2 3">DSM 17459</strain>
    </source>
</reference>
<dbReference type="STRING" id="1122155.SAMN02745158_02299"/>
<dbReference type="InterPro" id="IPR003607">
    <property type="entry name" value="HD/PDEase_dom"/>
</dbReference>
<dbReference type="SMART" id="SM00471">
    <property type="entry name" value="HDc"/>
    <property type="match status" value="1"/>
</dbReference>
<dbReference type="Proteomes" id="UP000184245">
    <property type="component" value="Unassembled WGS sequence"/>
</dbReference>
<sequence length="160" mass="18498">MERVNSILQHPTYIECLEKIRGYEEERIFCGHDMTHFLDVARLAYLFSLEEGLKIEKEWIYAAGLLHDIGRHVQYRDKTPHQKASVPIADAILADCGFEPEERRSILTAIVRHRDSTVQGEKNLAGIIYRADKMSRSCFGCQAEAQCDWSPEKKNLILKY</sequence>